<feature type="transmembrane region" description="Helical" evidence="1">
    <location>
        <begin position="9"/>
        <end position="26"/>
    </location>
</feature>
<organism evidence="3 4">
    <name type="scientific">Xylanibacter muris</name>
    <dbReference type="NCBI Taxonomy" id="2736290"/>
    <lineage>
        <taxon>Bacteria</taxon>
        <taxon>Pseudomonadati</taxon>
        <taxon>Bacteroidota</taxon>
        <taxon>Bacteroidia</taxon>
        <taxon>Bacteroidales</taxon>
        <taxon>Prevotellaceae</taxon>
        <taxon>Xylanibacter</taxon>
    </lineage>
</organism>
<feature type="transmembrane region" description="Helical" evidence="1">
    <location>
        <begin position="161"/>
        <end position="180"/>
    </location>
</feature>
<keyword evidence="1" id="KW-0472">Membrane</keyword>
<sequence length="341" mass="39274">MERDKQLDVYRALSMIYIVCVIHYVYWLDVGCEPIRSALLFEMPVIFFIAGASQSLKKDTGNISFIRMFTDRAKRLLIPYYIYLPILYIWLAAMTFLIPENGCTAADIHNITTKDIIKTLLTGGSTNIPYYGYTWFISCYLIISVSLPIQKRIISVVSKHTYIILAACIMLTLSFIKLPIAENEIKNIPLYNFFYIAGYLYYRNYSIKALYIVTAITSGICIICFHEGIMIPMQDHKFPADFYFLIFGTACLGIIGICLRKIDLPYTKVLNIWNTKGYTIYLYQNISLYMTMAIAWPILQDIENSTIKSTSAILIIFIANTLLSYPAFYMEKRIKSMVNVK</sequence>
<feature type="transmembrane region" description="Helical" evidence="1">
    <location>
        <begin position="186"/>
        <end position="202"/>
    </location>
</feature>
<protein>
    <submittedName>
        <fullName evidence="3">Acyltransferase family protein</fullName>
    </submittedName>
</protein>
<feature type="transmembrane region" description="Helical" evidence="1">
    <location>
        <begin position="311"/>
        <end position="329"/>
    </location>
</feature>
<dbReference type="RefSeq" id="WP_172272176.1">
    <property type="nucleotide sequence ID" value="NZ_CASGMU010000001.1"/>
</dbReference>
<feature type="transmembrane region" description="Helical" evidence="1">
    <location>
        <begin position="242"/>
        <end position="259"/>
    </location>
</feature>
<dbReference type="Proteomes" id="UP000714420">
    <property type="component" value="Unassembled WGS sequence"/>
</dbReference>
<feature type="transmembrane region" description="Helical" evidence="1">
    <location>
        <begin position="280"/>
        <end position="299"/>
    </location>
</feature>
<keyword evidence="1" id="KW-1133">Transmembrane helix</keyword>
<dbReference type="GO" id="GO:0016746">
    <property type="term" value="F:acyltransferase activity"/>
    <property type="evidence" value="ECO:0007669"/>
    <property type="project" value="UniProtKB-KW"/>
</dbReference>
<accession>A0ABX2AKV9</accession>
<keyword evidence="4" id="KW-1185">Reference proteome</keyword>
<evidence type="ECO:0000259" key="2">
    <source>
        <dbReference type="Pfam" id="PF01757"/>
    </source>
</evidence>
<reference evidence="3 4" key="1">
    <citation type="submission" date="2020-05" db="EMBL/GenBank/DDBJ databases">
        <title>Distinct polysaccharide utilization as determinants for interspecies competition between intestinal Prevotella spp.</title>
        <authorList>
            <person name="Galvez E.J.C."/>
            <person name="Iljazovic A."/>
            <person name="Strowig T."/>
        </authorList>
    </citation>
    <scope>NUCLEOTIDE SEQUENCE [LARGE SCALE GENOMIC DNA]</scope>
    <source>
        <strain evidence="3 4">PMUR</strain>
    </source>
</reference>
<comment type="caution">
    <text evidence="3">The sequence shown here is derived from an EMBL/GenBank/DDBJ whole genome shotgun (WGS) entry which is preliminary data.</text>
</comment>
<evidence type="ECO:0000313" key="3">
    <source>
        <dbReference type="EMBL" id="NPD90839.1"/>
    </source>
</evidence>
<evidence type="ECO:0000256" key="1">
    <source>
        <dbReference type="SAM" id="Phobius"/>
    </source>
</evidence>
<feature type="transmembrane region" description="Helical" evidence="1">
    <location>
        <begin position="77"/>
        <end position="98"/>
    </location>
</feature>
<keyword evidence="3" id="KW-0012">Acyltransferase</keyword>
<proteinExistence type="predicted"/>
<feature type="transmembrane region" description="Helical" evidence="1">
    <location>
        <begin position="130"/>
        <end position="149"/>
    </location>
</feature>
<dbReference type="InterPro" id="IPR002656">
    <property type="entry name" value="Acyl_transf_3_dom"/>
</dbReference>
<feature type="transmembrane region" description="Helical" evidence="1">
    <location>
        <begin position="38"/>
        <end position="56"/>
    </location>
</feature>
<dbReference type="Pfam" id="PF01757">
    <property type="entry name" value="Acyl_transf_3"/>
    <property type="match status" value="1"/>
</dbReference>
<feature type="transmembrane region" description="Helical" evidence="1">
    <location>
        <begin position="209"/>
        <end position="230"/>
    </location>
</feature>
<gene>
    <name evidence="3" type="ORF">HPS56_00435</name>
</gene>
<evidence type="ECO:0000313" key="4">
    <source>
        <dbReference type="Proteomes" id="UP000714420"/>
    </source>
</evidence>
<keyword evidence="1" id="KW-0812">Transmembrane</keyword>
<feature type="domain" description="Acyltransferase 3" evidence="2">
    <location>
        <begin position="5"/>
        <end position="326"/>
    </location>
</feature>
<dbReference type="EMBL" id="JABKKF010000001">
    <property type="protein sequence ID" value="NPD90839.1"/>
    <property type="molecule type" value="Genomic_DNA"/>
</dbReference>
<name>A0ABX2AKV9_9BACT</name>
<keyword evidence="3" id="KW-0808">Transferase</keyword>